<dbReference type="Proteomes" id="UP000226192">
    <property type="component" value="Unassembled WGS sequence"/>
</dbReference>
<dbReference type="AlphaFoldDB" id="A0A2C5XIH8"/>
<name>A0A2C5XIH8_9HYPO</name>
<organism evidence="2 3">
    <name type="scientific">Ophiocordyceps australis</name>
    <dbReference type="NCBI Taxonomy" id="1399860"/>
    <lineage>
        <taxon>Eukaryota</taxon>
        <taxon>Fungi</taxon>
        <taxon>Dikarya</taxon>
        <taxon>Ascomycota</taxon>
        <taxon>Pezizomycotina</taxon>
        <taxon>Sordariomycetes</taxon>
        <taxon>Hypocreomycetidae</taxon>
        <taxon>Hypocreales</taxon>
        <taxon>Ophiocordycipitaceae</taxon>
        <taxon>Ophiocordyceps</taxon>
    </lineage>
</organism>
<accession>A0A2C5XIH8</accession>
<feature type="compositionally biased region" description="Low complexity" evidence="1">
    <location>
        <begin position="130"/>
        <end position="139"/>
    </location>
</feature>
<sequence>MRAAKSTTRYLEHLLSDVPPKWAPGGIQLEEQEEEQEEEGGGSDQGAAGHGLVDTPPRPSNLQNMAVQRAVFGQVWRTTARLQLQVEPKCLPCRRQCRKRAQCAVLDSGPRAKHAMPHKSEKPPLASSSTHTHTYIHTPTHTHTHTHTQKRRRQSSADAGTSRPADDARRASLQCQPAADVEAVRDDICQDMMWR</sequence>
<evidence type="ECO:0000313" key="3">
    <source>
        <dbReference type="Proteomes" id="UP000226192"/>
    </source>
</evidence>
<feature type="compositionally biased region" description="Basic residues" evidence="1">
    <location>
        <begin position="140"/>
        <end position="154"/>
    </location>
</feature>
<comment type="caution">
    <text evidence="2">The sequence shown here is derived from an EMBL/GenBank/DDBJ whole genome shotgun (WGS) entry which is preliminary data.</text>
</comment>
<evidence type="ECO:0000256" key="1">
    <source>
        <dbReference type="SAM" id="MobiDB-lite"/>
    </source>
</evidence>
<feature type="region of interest" description="Disordered" evidence="1">
    <location>
        <begin position="108"/>
        <end position="174"/>
    </location>
</feature>
<reference evidence="2 3" key="1">
    <citation type="submission" date="2017-06" db="EMBL/GenBank/DDBJ databases">
        <title>Ant-infecting Ophiocordyceps genomes reveal a high diversity of potential behavioral manipulation genes and a possible major role for enterotoxins.</title>
        <authorList>
            <person name="De Bekker C."/>
            <person name="Evans H.C."/>
            <person name="Brachmann A."/>
            <person name="Hughes D.P."/>
        </authorList>
    </citation>
    <scope>NUCLEOTIDE SEQUENCE [LARGE SCALE GENOMIC DNA]</scope>
    <source>
        <strain evidence="2 3">Map64</strain>
    </source>
</reference>
<proteinExistence type="predicted"/>
<dbReference type="EMBL" id="NJET01000041">
    <property type="protein sequence ID" value="PHH63848.1"/>
    <property type="molecule type" value="Genomic_DNA"/>
</dbReference>
<gene>
    <name evidence="2" type="ORF">CDD81_5405</name>
</gene>
<keyword evidence="3" id="KW-1185">Reference proteome</keyword>
<feature type="compositionally biased region" description="Acidic residues" evidence="1">
    <location>
        <begin position="30"/>
        <end position="41"/>
    </location>
</feature>
<feature type="region of interest" description="Disordered" evidence="1">
    <location>
        <begin position="15"/>
        <end position="61"/>
    </location>
</feature>
<protein>
    <submittedName>
        <fullName evidence="2">Uncharacterized protein</fullName>
    </submittedName>
</protein>
<evidence type="ECO:0000313" key="2">
    <source>
        <dbReference type="EMBL" id="PHH63848.1"/>
    </source>
</evidence>